<dbReference type="OrthoDB" id="6923328at2759"/>
<accession>A0A8J9YFT8</accession>
<reference evidence="2" key="1">
    <citation type="submission" date="2021-12" db="EMBL/GenBank/DDBJ databases">
        <authorList>
            <person name="Martin H S."/>
        </authorList>
    </citation>
    <scope>NUCLEOTIDE SEQUENCE</scope>
</reference>
<feature type="non-terminal residue" evidence="2">
    <location>
        <position position="172"/>
    </location>
</feature>
<feature type="region of interest" description="Disordered" evidence="1">
    <location>
        <begin position="1"/>
        <end position="163"/>
    </location>
</feature>
<keyword evidence="3" id="KW-1185">Reference proteome</keyword>
<evidence type="ECO:0000256" key="1">
    <source>
        <dbReference type="SAM" id="MobiDB-lite"/>
    </source>
</evidence>
<name>A0A8J9YFT8_9NEOP</name>
<feature type="compositionally biased region" description="Acidic residues" evidence="1">
    <location>
        <begin position="86"/>
        <end position="106"/>
    </location>
</feature>
<evidence type="ECO:0000313" key="3">
    <source>
        <dbReference type="Proteomes" id="UP000838878"/>
    </source>
</evidence>
<dbReference type="Proteomes" id="UP000838878">
    <property type="component" value="Chromosome 5"/>
</dbReference>
<sequence length="172" mass="20237">MMKKNPKIIQNTFFNPLQQQVTSRKSTQHQKLRDLFNYSFSDTEKHSKTEMQQEESSNHESYLKIDDDIEDFLGVIQGTNEHKESADDEYSDDDENDDDDDDDHENDSENDHVSDDDSSSEEEDYEDSKIPSIDDDIEFNSDEDKRKTSRDLHYNTDPKDRPYSFLELMAMS</sequence>
<feature type="compositionally biased region" description="Acidic residues" evidence="1">
    <location>
        <begin position="116"/>
        <end position="126"/>
    </location>
</feature>
<dbReference type="AlphaFoldDB" id="A0A8J9YFT8"/>
<proteinExistence type="predicted"/>
<feature type="compositionally biased region" description="Basic and acidic residues" evidence="1">
    <location>
        <begin position="142"/>
        <end position="162"/>
    </location>
</feature>
<organism evidence="2 3">
    <name type="scientific">Brenthis ino</name>
    <name type="common">lesser marbled fritillary</name>
    <dbReference type="NCBI Taxonomy" id="405034"/>
    <lineage>
        <taxon>Eukaryota</taxon>
        <taxon>Metazoa</taxon>
        <taxon>Ecdysozoa</taxon>
        <taxon>Arthropoda</taxon>
        <taxon>Hexapoda</taxon>
        <taxon>Insecta</taxon>
        <taxon>Pterygota</taxon>
        <taxon>Neoptera</taxon>
        <taxon>Endopterygota</taxon>
        <taxon>Lepidoptera</taxon>
        <taxon>Glossata</taxon>
        <taxon>Ditrysia</taxon>
        <taxon>Papilionoidea</taxon>
        <taxon>Nymphalidae</taxon>
        <taxon>Heliconiinae</taxon>
        <taxon>Argynnini</taxon>
        <taxon>Brenthis</taxon>
    </lineage>
</organism>
<protein>
    <submittedName>
        <fullName evidence="2">Uncharacterized protein</fullName>
    </submittedName>
</protein>
<dbReference type="EMBL" id="OV170225">
    <property type="protein sequence ID" value="CAH0725025.1"/>
    <property type="molecule type" value="Genomic_DNA"/>
</dbReference>
<evidence type="ECO:0000313" key="2">
    <source>
        <dbReference type="EMBL" id="CAH0725025.1"/>
    </source>
</evidence>
<gene>
    <name evidence="2" type="ORF">BINO364_LOCUS10650</name>
</gene>
<feature type="compositionally biased region" description="Basic and acidic residues" evidence="1">
    <location>
        <begin position="42"/>
        <end position="66"/>
    </location>
</feature>
<feature type="compositionally biased region" description="Polar residues" evidence="1">
    <location>
        <begin position="8"/>
        <end position="25"/>
    </location>
</feature>